<reference evidence="1 2" key="1">
    <citation type="journal article" date="2019" name="Emerg. Microbes Infect.">
        <title>Comprehensive subspecies identification of 175 nontuberculous mycobacteria species based on 7547 genomic profiles.</title>
        <authorList>
            <person name="Matsumoto Y."/>
            <person name="Kinjo T."/>
            <person name="Motooka D."/>
            <person name="Nabeya D."/>
            <person name="Jung N."/>
            <person name="Uechi K."/>
            <person name="Horii T."/>
            <person name="Iida T."/>
            <person name="Fujita J."/>
            <person name="Nakamura S."/>
        </authorList>
    </citation>
    <scope>NUCLEOTIDE SEQUENCE [LARGE SCALE GENOMIC DNA]</scope>
    <source>
        <strain evidence="1 2">JCM 6391</strain>
    </source>
</reference>
<dbReference type="AlphaFoldDB" id="A0A7I7JRR1"/>
<accession>A0A7I7JRR1</accession>
<keyword evidence="2" id="KW-1185">Reference proteome</keyword>
<dbReference type="KEGG" id="mnm:MNVM_30900"/>
<dbReference type="Gene3D" id="3.40.50.720">
    <property type="entry name" value="NAD(P)-binding Rossmann-like Domain"/>
    <property type="match status" value="1"/>
</dbReference>
<organism evidence="1 2">
    <name type="scientific">Mycobacterium novum</name>
    <dbReference type="NCBI Taxonomy" id="2492438"/>
    <lineage>
        <taxon>Bacteria</taxon>
        <taxon>Bacillati</taxon>
        <taxon>Actinomycetota</taxon>
        <taxon>Actinomycetes</taxon>
        <taxon>Mycobacteriales</taxon>
        <taxon>Mycobacteriaceae</taxon>
        <taxon>Mycobacterium</taxon>
    </lineage>
</organism>
<dbReference type="Proteomes" id="UP000466997">
    <property type="component" value="Chromosome"/>
</dbReference>
<proteinExistence type="predicted"/>
<sequence length="95" mass="9690">MISAFPDKEVAVDRSALNALFDLTGRTAIVTGGTRGIGLSVAHGLAGAEAIGVATHLGDVEAIQQLVDTAAGHAGSFITGQARHADGGWWPANRR</sequence>
<dbReference type="EMBL" id="AP022562">
    <property type="protein sequence ID" value="BBX14009.1"/>
    <property type="molecule type" value="Genomic_DNA"/>
</dbReference>
<dbReference type="InterPro" id="IPR036291">
    <property type="entry name" value="NAD(P)-bd_dom_sf"/>
</dbReference>
<evidence type="ECO:0000313" key="2">
    <source>
        <dbReference type="Proteomes" id="UP000466997"/>
    </source>
</evidence>
<evidence type="ECO:0000313" key="1">
    <source>
        <dbReference type="EMBL" id="BBX14009.1"/>
    </source>
</evidence>
<protein>
    <submittedName>
        <fullName evidence="1">Uncharacterized protein</fullName>
    </submittedName>
</protein>
<gene>
    <name evidence="1" type="ORF">MNVM_30900</name>
</gene>
<dbReference type="SUPFAM" id="SSF51735">
    <property type="entry name" value="NAD(P)-binding Rossmann-fold domains"/>
    <property type="match status" value="1"/>
</dbReference>
<name>A0A7I7JRR1_9MYCO</name>